<comment type="caution">
    <text evidence="2">The sequence shown here is derived from an EMBL/GenBank/DDBJ whole genome shotgun (WGS) entry which is preliminary data.</text>
</comment>
<accession>A0ABW0TWS3</accession>
<feature type="chain" id="PRO_5046164159" description="Flavin transferase" evidence="1">
    <location>
        <begin position="25"/>
        <end position="130"/>
    </location>
</feature>
<gene>
    <name evidence="2" type="ORF">ACFPTP_04130</name>
</gene>
<keyword evidence="3" id="KW-1185">Reference proteome</keyword>
<evidence type="ECO:0000313" key="3">
    <source>
        <dbReference type="Proteomes" id="UP001596071"/>
    </source>
</evidence>
<protein>
    <recommendedName>
        <fullName evidence="4">Flavin transferase</fullName>
    </recommendedName>
</protein>
<dbReference type="Proteomes" id="UP001596071">
    <property type="component" value="Unassembled WGS sequence"/>
</dbReference>
<dbReference type="RefSeq" id="WP_381442445.1">
    <property type="nucleotide sequence ID" value="NZ_JBHSNP010000009.1"/>
</dbReference>
<evidence type="ECO:0000313" key="2">
    <source>
        <dbReference type="EMBL" id="MFC5602400.1"/>
    </source>
</evidence>
<feature type="signal peptide" evidence="1">
    <location>
        <begin position="1"/>
        <end position="24"/>
    </location>
</feature>
<name>A0ABW0TWS3_9BACL</name>
<keyword evidence="1" id="KW-0732">Signal</keyword>
<dbReference type="EMBL" id="JBHSNP010000009">
    <property type="protein sequence ID" value="MFC5602400.1"/>
    <property type="molecule type" value="Genomic_DNA"/>
</dbReference>
<sequence>MKRTKLLYITLSFFLLLITSACNKQPDIDISETLRKTEEFFRQAEKIDATASSFDGKKDVKFRLMVEGKLTEDEAILLFNKISDSLIKYSNQSDIWNYYNGYFDIKSYDSGVIFEATKLIGEDLEAGYKQ</sequence>
<proteinExistence type="predicted"/>
<dbReference type="PROSITE" id="PS51257">
    <property type="entry name" value="PROKAR_LIPOPROTEIN"/>
    <property type="match status" value="1"/>
</dbReference>
<evidence type="ECO:0000256" key="1">
    <source>
        <dbReference type="SAM" id="SignalP"/>
    </source>
</evidence>
<organism evidence="2 3">
    <name type="scientific">Sporosarcina koreensis</name>
    <dbReference type="NCBI Taxonomy" id="334735"/>
    <lineage>
        <taxon>Bacteria</taxon>
        <taxon>Bacillati</taxon>
        <taxon>Bacillota</taxon>
        <taxon>Bacilli</taxon>
        <taxon>Bacillales</taxon>
        <taxon>Caryophanaceae</taxon>
        <taxon>Sporosarcina</taxon>
    </lineage>
</organism>
<reference evidence="3" key="1">
    <citation type="journal article" date="2019" name="Int. J. Syst. Evol. Microbiol.">
        <title>The Global Catalogue of Microorganisms (GCM) 10K type strain sequencing project: providing services to taxonomists for standard genome sequencing and annotation.</title>
        <authorList>
            <consortium name="The Broad Institute Genomics Platform"/>
            <consortium name="The Broad Institute Genome Sequencing Center for Infectious Disease"/>
            <person name="Wu L."/>
            <person name="Ma J."/>
        </authorList>
    </citation>
    <scope>NUCLEOTIDE SEQUENCE [LARGE SCALE GENOMIC DNA]</scope>
    <source>
        <strain evidence="3">KACC 11299</strain>
    </source>
</reference>
<evidence type="ECO:0008006" key="4">
    <source>
        <dbReference type="Google" id="ProtNLM"/>
    </source>
</evidence>